<organism evidence="3">
    <name type="scientific">Thelazia callipaeda</name>
    <name type="common">Oriental eyeworm</name>
    <name type="synonym">Parasitic nematode</name>
    <dbReference type="NCBI Taxonomy" id="103827"/>
    <lineage>
        <taxon>Eukaryota</taxon>
        <taxon>Metazoa</taxon>
        <taxon>Ecdysozoa</taxon>
        <taxon>Nematoda</taxon>
        <taxon>Chromadorea</taxon>
        <taxon>Rhabditida</taxon>
        <taxon>Spirurina</taxon>
        <taxon>Spiruromorpha</taxon>
        <taxon>Thelazioidea</taxon>
        <taxon>Thelaziidae</taxon>
        <taxon>Thelazia</taxon>
    </lineage>
</organism>
<keyword evidence="2" id="KW-1185">Reference proteome</keyword>
<dbReference type="Proteomes" id="UP000276776">
    <property type="component" value="Unassembled WGS sequence"/>
</dbReference>
<reference evidence="1 2" key="2">
    <citation type="submission" date="2018-11" db="EMBL/GenBank/DDBJ databases">
        <authorList>
            <consortium name="Pathogen Informatics"/>
        </authorList>
    </citation>
    <scope>NUCLEOTIDE SEQUENCE [LARGE SCALE GENOMIC DNA]</scope>
</reference>
<dbReference type="AlphaFoldDB" id="A0A0N5CJW1"/>
<evidence type="ECO:0000313" key="1">
    <source>
        <dbReference type="EMBL" id="VDM95263.1"/>
    </source>
</evidence>
<gene>
    <name evidence="1" type="ORF">TCLT_LOCUS333</name>
</gene>
<dbReference type="EMBL" id="UYYF01000022">
    <property type="protein sequence ID" value="VDM95263.1"/>
    <property type="molecule type" value="Genomic_DNA"/>
</dbReference>
<sequence>MKCLQVWPKLIGCLHSFGWGGSFHMRWLTWFLHYYGQSLGTQPSISEEVECCKGVVLVYVTFMTLLIEGRSGG</sequence>
<reference evidence="3" key="1">
    <citation type="submission" date="2017-02" db="UniProtKB">
        <authorList>
            <consortium name="WormBaseParasite"/>
        </authorList>
    </citation>
    <scope>IDENTIFICATION</scope>
</reference>
<evidence type="ECO:0000313" key="2">
    <source>
        <dbReference type="Proteomes" id="UP000276776"/>
    </source>
</evidence>
<name>A0A0N5CJW1_THECL</name>
<proteinExistence type="predicted"/>
<evidence type="ECO:0000313" key="3">
    <source>
        <dbReference type="WBParaSite" id="TCLT_0000033201-mRNA-1"/>
    </source>
</evidence>
<accession>A0A0N5CJW1</accession>
<dbReference type="WBParaSite" id="TCLT_0000033201-mRNA-1">
    <property type="protein sequence ID" value="TCLT_0000033201-mRNA-1"/>
    <property type="gene ID" value="TCLT_0000033201"/>
</dbReference>
<protein>
    <submittedName>
        <fullName evidence="3">Secreted protein</fullName>
    </submittedName>
</protein>